<dbReference type="Pfam" id="PF13546">
    <property type="entry name" value="DDE_5"/>
    <property type="match status" value="1"/>
</dbReference>
<sequence>MLCRTPPVRRCPPLLAPVGRKNGWQLAEYAGHRDPAGLRHLLNGARWDADAVRDDLREYVGERLGPGGVLIIDHTGFIKKGTTSAGAPRQYTGTSGKIDNCRIGVFAAYAHAHGRALVDRELYLPKSWTKDRERCREAKIPDERTFATKGELARTMVRRCVVADLPAAWVTADEAYGQDWSFRRLLEQLDIGYVLAVPKSQQIKSLAGIWRMDQLVEGASDDAWQTISCGNGAKGPRVYDWAAARLPANFIFDPDPSIHHRWVLARRSLSGPSELAYYLAYAPVGVEIAELARVAGSRWAVEECFQAAKNQCGLDEYEVRHYVGWYRHITLAMLAHAFLAVLAARALDAAKGAAEATPPALSLSPWQGSGACCTLSCPTPDPTRQDRQLHALNWSHWRRHHQAIARRCHYRRRTNSDTNSHWSLVLQL</sequence>
<dbReference type="Proteomes" id="UP000299211">
    <property type="component" value="Unassembled WGS sequence"/>
</dbReference>
<dbReference type="Proteomes" id="UP000302139">
    <property type="component" value="Unassembled WGS sequence"/>
</dbReference>
<comment type="caution">
    <text evidence="2">The sequence shown here is derived from an EMBL/GenBank/DDBJ whole genome shotgun (WGS) entry which is preliminary data.</text>
</comment>
<dbReference type="InterPro" id="IPR012337">
    <property type="entry name" value="RNaseH-like_sf"/>
</dbReference>
<evidence type="ECO:0000259" key="1">
    <source>
        <dbReference type="Pfam" id="PF13546"/>
    </source>
</evidence>
<evidence type="ECO:0000313" key="2">
    <source>
        <dbReference type="EMBL" id="GDY68813.1"/>
    </source>
</evidence>
<protein>
    <recommendedName>
        <fullName evidence="1">Transposase IS701-like DDE domain-containing protein</fullName>
    </recommendedName>
</protein>
<gene>
    <name evidence="2" type="ORF">SAV14893_082060</name>
    <name evidence="3" type="ORF">SAV31267_002860</name>
</gene>
<dbReference type="NCBIfam" id="NF033540">
    <property type="entry name" value="transpos_IS701"/>
    <property type="match status" value="1"/>
</dbReference>
<reference evidence="2 5" key="2">
    <citation type="submission" date="2019-04" db="EMBL/GenBank/DDBJ databases">
        <title>Draft genome sequences of Streptomyces avermitilis NBRC 14893.</title>
        <authorList>
            <person name="Komaki H."/>
            <person name="Tamura T."/>
            <person name="Hosoyama A."/>
        </authorList>
    </citation>
    <scope>NUCLEOTIDE SEQUENCE [LARGE SCALE GENOMIC DNA]</scope>
    <source>
        <strain evidence="2 5">NBRC 14893</strain>
    </source>
</reference>
<accession>A0A4D4MAD6</accession>
<feature type="domain" description="Transposase IS701-like DDE" evidence="1">
    <location>
        <begin position="14"/>
        <end position="201"/>
    </location>
</feature>
<dbReference type="EMBL" id="BJHY01000001">
    <property type="protein sequence ID" value="GDY70801.1"/>
    <property type="molecule type" value="Genomic_DNA"/>
</dbReference>
<dbReference type="AlphaFoldDB" id="A0A4D4MAD6"/>
<evidence type="ECO:0000313" key="3">
    <source>
        <dbReference type="EMBL" id="GDY70801.1"/>
    </source>
</evidence>
<dbReference type="SUPFAM" id="SSF53098">
    <property type="entry name" value="Ribonuclease H-like"/>
    <property type="match status" value="1"/>
</dbReference>
<dbReference type="EMBL" id="BJHX01000001">
    <property type="protein sequence ID" value="GDY68813.1"/>
    <property type="molecule type" value="Genomic_DNA"/>
</dbReference>
<organism evidence="2 5">
    <name type="scientific">Streptomyces avermitilis</name>
    <dbReference type="NCBI Taxonomy" id="33903"/>
    <lineage>
        <taxon>Bacteria</taxon>
        <taxon>Bacillati</taxon>
        <taxon>Actinomycetota</taxon>
        <taxon>Actinomycetes</taxon>
        <taxon>Kitasatosporales</taxon>
        <taxon>Streptomycetaceae</taxon>
        <taxon>Streptomyces</taxon>
    </lineage>
</organism>
<name>A0A4D4MAD6_STRAX</name>
<proteinExistence type="predicted"/>
<dbReference type="PANTHER" id="PTHR33627">
    <property type="entry name" value="TRANSPOSASE"/>
    <property type="match status" value="1"/>
</dbReference>
<reference evidence="3 4" key="1">
    <citation type="submission" date="2019-04" db="EMBL/GenBank/DDBJ databases">
        <title>Draft genome sequences of Streptomyces avermitilis ATCC 31267.</title>
        <authorList>
            <person name="Komaki H."/>
            <person name="Tamura T."/>
            <person name="Hosoyama A."/>
        </authorList>
    </citation>
    <scope>NUCLEOTIDE SEQUENCE [LARGE SCALE GENOMIC DNA]</scope>
    <source>
        <strain evidence="3 4">ATCC 31267</strain>
    </source>
</reference>
<evidence type="ECO:0000313" key="5">
    <source>
        <dbReference type="Proteomes" id="UP000302139"/>
    </source>
</evidence>
<dbReference type="InterPro" id="IPR038721">
    <property type="entry name" value="IS701-like_DDE_dom"/>
</dbReference>
<dbReference type="PANTHER" id="PTHR33627:SF1">
    <property type="entry name" value="TRANSPOSASE"/>
    <property type="match status" value="1"/>
</dbReference>
<evidence type="ECO:0000313" key="4">
    <source>
        <dbReference type="Proteomes" id="UP000299211"/>
    </source>
</evidence>
<dbReference type="InterPro" id="IPR039365">
    <property type="entry name" value="IS701-like"/>
</dbReference>